<comment type="catalytic activity">
    <reaction evidence="1">
        <text>1-(5-phospho-beta-D-ribosyl)-5'-AMP + H2O = 1-(5-phospho-beta-D-ribosyl)-5-[(5-phospho-beta-D-ribosylamino)methylideneamino]imidazole-4-carboxamide</text>
        <dbReference type="Rhea" id="RHEA:20049"/>
        <dbReference type="ChEBI" id="CHEBI:15377"/>
        <dbReference type="ChEBI" id="CHEBI:58435"/>
        <dbReference type="ChEBI" id="CHEBI:59457"/>
        <dbReference type="EC" id="3.5.4.19"/>
    </reaction>
</comment>
<keyword evidence="11" id="KW-0028">Amino-acid biosynthesis</keyword>
<dbReference type="SUPFAM" id="SSF141734">
    <property type="entry name" value="HisI-like"/>
    <property type="match status" value="1"/>
</dbReference>
<evidence type="ECO:0000256" key="3">
    <source>
        <dbReference type="ARBA" id="ARBA00005169"/>
    </source>
</evidence>
<evidence type="ECO:0000256" key="9">
    <source>
        <dbReference type="ARBA" id="ARBA00017720"/>
    </source>
</evidence>
<dbReference type="AlphaFoldDB" id="A0A921MJU6"/>
<evidence type="ECO:0000256" key="11">
    <source>
        <dbReference type="ARBA" id="ARBA00022605"/>
    </source>
</evidence>
<evidence type="ECO:0000256" key="4">
    <source>
        <dbReference type="ARBA" id="ARBA00005204"/>
    </source>
</evidence>
<evidence type="ECO:0000313" key="16">
    <source>
        <dbReference type="Proteomes" id="UP000760668"/>
    </source>
</evidence>
<gene>
    <name evidence="15" type="primary">hisI</name>
    <name evidence="15" type="ORF">K8V01_00900</name>
</gene>
<evidence type="ECO:0000256" key="1">
    <source>
        <dbReference type="ARBA" id="ARBA00000024"/>
    </source>
</evidence>
<keyword evidence="10" id="KW-0963">Cytoplasm</keyword>
<protein>
    <recommendedName>
        <fullName evidence="9">Histidine biosynthesis bifunctional protein HisIE</fullName>
        <ecNumber evidence="8">3.5.4.19</ecNumber>
        <ecNumber evidence="7">3.6.1.31</ecNumber>
    </recommendedName>
</protein>
<dbReference type="Proteomes" id="UP000760668">
    <property type="component" value="Unassembled WGS sequence"/>
</dbReference>
<dbReference type="PANTHER" id="PTHR42945">
    <property type="entry name" value="HISTIDINE BIOSYNTHESIS BIFUNCTIONAL PROTEIN"/>
    <property type="match status" value="1"/>
</dbReference>
<comment type="catalytic activity">
    <reaction evidence="2">
        <text>1-(5-phospho-beta-D-ribosyl)-ATP + H2O = 1-(5-phospho-beta-D-ribosyl)-5'-AMP + diphosphate + H(+)</text>
        <dbReference type="Rhea" id="RHEA:22828"/>
        <dbReference type="ChEBI" id="CHEBI:15377"/>
        <dbReference type="ChEBI" id="CHEBI:15378"/>
        <dbReference type="ChEBI" id="CHEBI:33019"/>
        <dbReference type="ChEBI" id="CHEBI:59457"/>
        <dbReference type="ChEBI" id="CHEBI:73183"/>
        <dbReference type="EC" id="3.6.1.31"/>
    </reaction>
</comment>
<dbReference type="Pfam" id="PF01502">
    <property type="entry name" value="PRA-CH"/>
    <property type="match status" value="1"/>
</dbReference>
<evidence type="ECO:0000259" key="14">
    <source>
        <dbReference type="Pfam" id="PF01502"/>
    </source>
</evidence>
<comment type="caution">
    <text evidence="15">The sequence shown here is derived from an EMBL/GenBank/DDBJ whole genome shotgun (WGS) entry which is preliminary data.</text>
</comment>
<proteinExistence type="inferred from homology"/>
<dbReference type="EC" id="3.6.1.31" evidence="7"/>
<dbReference type="GO" id="GO:0004636">
    <property type="term" value="F:phosphoribosyl-ATP diphosphatase activity"/>
    <property type="evidence" value="ECO:0007669"/>
    <property type="project" value="UniProtKB-EC"/>
</dbReference>
<dbReference type="EC" id="3.5.4.19" evidence="8"/>
<dbReference type="PANTHER" id="PTHR42945:SF9">
    <property type="entry name" value="HISTIDINE BIOSYNTHESIS BIFUNCTIONAL PROTEIN HISIE"/>
    <property type="match status" value="1"/>
</dbReference>
<comment type="pathway">
    <text evidence="3">Amino-acid biosynthesis; L-histidine biosynthesis; L-histidine from 5-phospho-alpha-D-ribose 1-diphosphate: step 3/9.</text>
</comment>
<evidence type="ECO:0000256" key="8">
    <source>
        <dbReference type="ARBA" id="ARBA00012721"/>
    </source>
</evidence>
<accession>A0A921MJU6</accession>
<dbReference type="GO" id="GO:0000105">
    <property type="term" value="P:L-histidine biosynthetic process"/>
    <property type="evidence" value="ECO:0007669"/>
    <property type="project" value="UniProtKB-KW"/>
</dbReference>
<dbReference type="Gene3D" id="3.10.20.810">
    <property type="entry name" value="Phosphoribosyl-AMP cyclohydrolase"/>
    <property type="match status" value="1"/>
</dbReference>
<comment type="similarity">
    <text evidence="5">In the C-terminal section; belongs to the PRA-PH family.</text>
</comment>
<keyword evidence="12 15" id="KW-0378">Hydrolase</keyword>
<organism evidence="15 16">
    <name type="scientific">Pseudoflavonifractor capillosus</name>
    <dbReference type="NCBI Taxonomy" id="106588"/>
    <lineage>
        <taxon>Bacteria</taxon>
        <taxon>Bacillati</taxon>
        <taxon>Bacillota</taxon>
        <taxon>Clostridia</taxon>
        <taxon>Eubacteriales</taxon>
        <taxon>Oscillospiraceae</taxon>
        <taxon>Pseudoflavonifractor</taxon>
    </lineage>
</organism>
<sequence length="108" mass="12559">MFNLDQLFQKSELIPVIIQDADTLEVLMLGFTNREAVELTLKTKTAWFWSRSRQKLWNKGESSGHFLHVERMVTDCDTDTLLYFCHPVGPTCHTGARSCFFREIAMEE</sequence>
<evidence type="ECO:0000256" key="13">
    <source>
        <dbReference type="ARBA" id="ARBA00023102"/>
    </source>
</evidence>
<evidence type="ECO:0000256" key="5">
    <source>
        <dbReference type="ARBA" id="ARBA00007731"/>
    </source>
</evidence>
<dbReference type="GO" id="GO:0004635">
    <property type="term" value="F:phosphoribosyl-AMP cyclohydrolase activity"/>
    <property type="evidence" value="ECO:0007669"/>
    <property type="project" value="UniProtKB-EC"/>
</dbReference>
<name>A0A921MJU6_9FIRM</name>
<dbReference type="EMBL" id="DYUC01000010">
    <property type="protein sequence ID" value="HJG85577.1"/>
    <property type="molecule type" value="Genomic_DNA"/>
</dbReference>
<dbReference type="FunFam" id="3.10.20.810:FF:000001">
    <property type="entry name" value="Histidine biosynthesis bifunctional protein HisIE"/>
    <property type="match status" value="1"/>
</dbReference>
<evidence type="ECO:0000256" key="2">
    <source>
        <dbReference type="ARBA" id="ARBA00001460"/>
    </source>
</evidence>
<dbReference type="NCBIfam" id="NF000768">
    <property type="entry name" value="PRK00051.1"/>
    <property type="match status" value="1"/>
</dbReference>
<evidence type="ECO:0000256" key="12">
    <source>
        <dbReference type="ARBA" id="ARBA00022801"/>
    </source>
</evidence>
<evidence type="ECO:0000256" key="10">
    <source>
        <dbReference type="ARBA" id="ARBA00022490"/>
    </source>
</evidence>
<evidence type="ECO:0000256" key="6">
    <source>
        <dbReference type="ARBA" id="ARBA00008299"/>
    </source>
</evidence>
<feature type="domain" description="Phosphoribosyl-AMP cyclohydrolase" evidence="14">
    <location>
        <begin position="28"/>
        <end position="101"/>
    </location>
</feature>
<reference evidence="15" key="1">
    <citation type="journal article" date="2021" name="PeerJ">
        <title>Extensive microbial diversity within the chicken gut microbiome revealed by metagenomics and culture.</title>
        <authorList>
            <person name="Gilroy R."/>
            <person name="Ravi A."/>
            <person name="Getino M."/>
            <person name="Pursley I."/>
            <person name="Horton D.L."/>
            <person name="Alikhan N.F."/>
            <person name="Baker D."/>
            <person name="Gharbi K."/>
            <person name="Hall N."/>
            <person name="Watson M."/>
            <person name="Adriaenssens E.M."/>
            <person name="Foster-Nyarko E."/>
            <person name="Jarju S."/>
            <person name="Secka A."/>
            <person name="Antonio M."/>
            <person name="Oren A."/>
            <person name="Chaudhuri R.R."/>
            <person name="La Ragione R."/>
            <person name="Hildebrand F."/>
            <person name="Pallen M.J."/>
        </authorList>
    </citation>
    <scope>NUCLEOTIDE SEQUENCE</scope>
    <source>
        <strain evidence="15">CHK179-5677</strain>
    </source>
</reference>
<reference evidence="15" key="2">
    <citation type="submission" date="2021-09" db="EMBL/GenBank/DDBJ databases">
        <authorList>
            <person name="Gilroy R."/>
        </authorList>
    </citation>
    <scope>NUCLEOTIDE SEQUENCE</scope>
    <source>
        <strain evidence="15">CHK179-5677</strain>
    </source>
</reference>
<dbReference type="InterPro" id="IPR002496">
    <property type="entry name" value="PRib_AMP_CycHydrolase_dom"/>
</dbReference>
<dbReference type="RefSeq" id="WP_295368347.1">
    <property type="nucleotide sequence ID" value="NZ_DYUC01000010.1"/>
</dbReference>
<evidence type="ECO:0000256" key="7">
    <source>
        <dbReference type="ARBA" id="ARBA00012414"/>
    </source>
</evidence>
<dbReference type="InterPro" id="IPR038019">
    <property type="entry name" value="PRib_AMP_CycHydrolase_sf"/>
</dbReference>
<keyword evidence="13" id="KW-0368">Histidine biosynthesis</keyword>
<evidence type="ECO:0000313" key="15">
    <source>
        <dbReference type="EMBL" id="HJG85577.1"/>
    </source>
</evidence>
<comment type="similarity">
    <text evidence="6">In the N-terminal section; belongs to the PRA-CH family.</text>
</comment>
<comment type="pathway">
    <text evidence="4">Amino-acid biosynthesis; L-histidine biosynthesis; L-histidine from 5-phospho-alpha-D-ribose 1-diphosphate: step 2/9.</text>
</comment>